<comment type="similarity">
    <text evidence="1">Belongs to the NOP10 family.</text>
</comment>
<dbReference type="EMBL" id="BARW01010821">
    <property type="protein sequence ID" value="GAI80876.1"/>
    <property type="molecule type" value="Genomic_DNA"/>
</dbReference>
<dbReference type="Pfam" id="PF04135">
    <property type="entry name" value="Nop10p"/>
    <property type="match status" value="1"/>
</dbReference>
<keyword evidence="2" id="KW-0690">Ribosome biogenesis</keyword>
<accession>X1SP01</accession>
<keyword evidence="4" id="KW-0687">Ribonucleoprotein</keyword>
<proteinExistence type="inferred from homology"/>
<gene>
    <name evidence="5" type="ORF">S12H4_21125</name>
</gene>
<dbReference type="GO" id="GO:0030515">
    <property type="term" value="F:snoRNA binding"/>
    <property type="evidence" value="ECO:0007669"/>
    <property type="project" value="InterPro"/>
</dbReference>
<comment type="caution">
    <text evidence="5">The sequence shown here is derived from an EMBL/GenBank/DDBJ whole genome shotgun (WGS) entry which is preliminary data.</text>
</comment>
<organism evidence="5">
    <name type="scientific">marine sediment metagenome</name>
    <dbReference type="NCBI Taxonomy" id="412755"/>
    <lineage>
        <taxon>unclassified sequences</taxon>
        <taxon>metagenomes</taxon>
        <taxon>ecological metagenomes</taxon>
    </lineage>
</organism>
<dbReference type="Gene3D" id="2.20.28.40">
    <property type="entry name" value="H/ACA ribonucleoprotein complex, subunit Nop10"/>
    <property type="match status" value="1"/>
</dbReference>
<name>X1SP01_9ZZZZ</name>
<dbReference type="InterPro" id="IPR036756">
    <property type="entry name" value="H/ACA_rnp_Nop10_sf"/>
</dbReference>
<sequence length="61" mass="7242">MTKYMQKCKACNKYGITNPDSKCRYCGGQLVNPRPPKFSLIDKYGKYRLGYFKEDFDEKFK</sequence>
<evidence type="ECO:0000313" key="5">
    <source>
        <dbReference type="EMBL" id="GAI80876.1"/>
    </source>
</evidence>
<dbReference type="GO" id="GO:1990904">
    <property type="term" value="C:ribonucleoprotein complex"/>
    <property type="evidence" value="ECO:0007669"/>
    <property type="project" value="UniProtKB-KW"/>
</dbReference>
<dbReference type="GO" id="GO:0006364">
    <property type="term" value="P:rRNA processing"/>
    <property type="evidence" value="ECO:0007669"/>
    <property type="project" value="UniProtKB-KW"/>
</dbReference>
<dbReference type="InterPro" id="IPR007264">
    <property type="entry name" value="H/ACA_rnp_Nop10"/>
</dbReference>
<dbReference type="SUPFAM" id="SSF144210">
    <property type="entry name" value="Nop10-like SnoRNP"/>
    <property type="match status" value="1"/>
</dbReference>
<evidence type="ECO:0000256" key="4">
    <source>
        <dbReference type="ARBA" id="ARBA00023274"/>
    </source>
</evidence>
<evidence type="ECO:0000256" key="2">
    <source>
        <dbReference type="ARBA" id="ARBA00022517"/>
    </source>
</evidence>
<evidence type="ECO:0000256" key="3">
    <source>
        <dbReference type="ARBA" id="ARBA00022552"/>
    </source>
</evidence>
<keyword evidence="3" id="KW-0698">rRNA processing</keyword>
<dbReference type="AlphaFoldDB" id="X1SP01"/>
<reference evidence="5" key="1">
    <citation type="journal article" date="2014" name="Front. Microbiol.">
        <title>High frequency of phylogenetically diverse reductive dehalogenase-homologous genes in deep subseafloor sedimentary metagenomes.</title>
        <authorList>
            <person name="Kawai M."/>
            <person name="Futagami T."/>
            <person name="Toyoda A."/>
            <person name="Takaki Y."/>
            <person name="Nishi S."/>
            <person name="Hori S."/>
            <person name="Arai W."/>
            <person name="Tsubouchi T."/>
            <person name="Morono Y."/>
            <person name="Uchiyama I."/>
            <person name="Ito T."/>
            <person name="Fujiyama A."/>
            <person name="Inagaki F."/>
            <person name="Takami H."/>
        </authorList>
    </citation>
    <scope>NUCLEOTIDE SEQUENCE</scope>
    <source>
        <strain evidence="5">Expedition CK06-06</strain>
    </source>
</reference>
<dbReference type="GO" id="GO:0001522">
    <property type="term" value="P:pseudouridine synthesis"/>
    <property type="evidence" value="ECO:0007669"/>
    <property type="project" value="InterPro"/>
</dbReference>
<evidence type="ECO:0000256" key="1">
    <source>
        <dbReference type="ARBA" id="ARBA00009462"/>
    </source>
</evidence>
<evidence type="ECO:0008006" key="6">
    <source>
        <dbReference type="Google" id="ProtNLM"/>
    </source>
</evidence>
<protein>
    <recommendedName>
        <fullName evidence="6">Ribosome biogenesis protein Nop10</fullName>
    </recommendedName>
</protein>